<dbReference type="AlphaFoldDB" id="A0A0U3FLB1"/>
<dbReference type="FunFam" id="3.40.640.10:FF:000033">
    <property type="entry name" value="Aspartate aminotransferase"/>
    <property type="match status" value="1"/>
</dbReference>
<comment type="subunit">
    <text evidence="3">Homodimer.</text>
</comment>
<sequence length="400" mass="45189">MSLDNFSKGALAISGETTLLYQDIARSVQKEKGIKIVNFGIGQPDFPTFQKIRDEAKKALDGGFTAYTSAYGIDELRAKIASFLSSKYNTNISSKEVIITPGAKVSLYLAFLLYVNPGDEVIIFDPSYYSYPEVVKMLGGKPVYVKMKWREDTGFSLNLNDLENKITDKTKMVVLNNPHNPTGMVFDPKEIDQLIEIAKSKNLIVLSDEIYDYFVYEGKMRSVLEDPDWKNFSIYVNGFSKTFSMTGWRLGYVVAKENVIKKMSEIAANVYTCPTSFAQKAAVSAFDTFDDVKKMIDTFKKRRDVMYSELKKIKGIQVNKSQGAFYMFPYLGEILRKSGMSTKDFSVNLIKEKGVVTIPGEVFPLDAGKEFVRLSFAVDENVIKEGVQRMSEFINQLMRS</sequence>
<dbReference type="STRING" id="1435377.SUSAZ_06835"/>
<dbReference type="PaxDb" id="1435377-SUSAZ_06835"/>
<dbReference type="PANTHER" id="PTHR46383:SF1">
    <property type="entry name" value="ASPARTATE AMINOTRANSFERASE"/>
    <property type="match status" value="1"/>
</dbReference>
<comment type="similarity">
    <text evidence="2 7">Belongs to the class-I pyridoxal-phosphate-dependent aminotransferase family.</text>
</comment>
<name>A0A0U3FLB1_9CREN</name>
<keyword evidence="6" id="KW-0663">Pyridoxal phosphate</keyword>
<evidence type="ECO:0000256" key="2">
    <source>
        <dbReference type="ARBA" id="ARBA00007441"/>
    </source>
</evidence>
<dbReference type="SMR" id="A0A0U3FLB1"/>
<evidence type="ECO:0000256" key="3">
    <source>
        <dbReference type="ARBA" id="ARBA00011738"/>
    </source>
</evidence>
<proteinExistence type="inferred from homology"/>
<organism evidence="10 11">
    <name type="scientific">Sulfolobus acidocaldarius</name>
    <dbReference type="NCBI Taxonomy" id="2285"/>
    <lineage>
        <taxon>Archaea</taxon>
        <taxon>Thermoproteota</taxon>
        <taxon>Thermoprotei</taxon>
        <taxon>Sulfolobales</taxon>
        <taxon>Sulfolobaceae</taxon>
        <taxon>Sulfolobus</taxon>
    </lineage>
</organism>
<dbReference type="GO" id="GO:0006520">
    <property type="term" value="P:amino acid metabolic process"/>
    <property type="evidence" value="ECO:0007669"/>
    <property type="project" value="InterPro"/>
</dbReference>
<dbReference type="OrthoDB" id="372018at2157"/>
<dbReference type="InterPro" id="IPR050596">
    <property type="entry name" value="AspAT/PAT-like"/>
</dbReference>
<dbReference type="GO" id="GO:0008483">
    <property type="term" value="F:transaminase activity"/>
    <property type="evidence" value="ECO:0007669"/>
    <property type="project" value="UniProtKB-KW"/>
</dbReference>
<dbReference type="Pfam" id="PF00155">
    <property type="entry name" value="Aminotran_1_2"/>
    <property type="match status" value="1"/>
</dbReference>
<dbReference type="InterPro" id="IPR015424">
    <property type="entry name" value="PyrdxlP-dep_Trfase"/>
</dbReference>
<dbReference type="EMBL" id="CP013695">
    <property type="protein sequence ID" value="ALU31115.1"/>
    <property type="molecule type" value="Genomic_DNA"/>
</dbReference>
<dbReference type="GeneID" id="14551928"/>
<comment type="cofactor">
    <cofactor evidence="1 7">
        <name>pyridoxal 5'-phosphate</name>
        <dbReference type="ChEBI" id="CHEBI:597326"/>
    </cofactor>
</comment>
<dbReference type="OMA" id="PRDFKLC"/>
<evidence type="ECO:0000313" key="9">
    <source>
        <dbReference type="EMBL" id="ALU30394.1"/>
    </source>
</evidence>
<dbReference type="EC" id="2.6.1.-" evidence="7"/>
<evidence type="ECO:0000313" key="11">
    <source>
        <dbReference type="Proteomes" id="UP000060043"/>
    </source>
</evidence>
<dbReference type="Proteomes" id="UP000065473">
    <property type="component" value="Chromosome"/>
</dbReference>
<dbReference type="CDD" id="cd00609">
    <property type="entry name" value="AAT_like"/>
    <property type="match status" value="1"/>
</dbReference>
<evidence type="ECO:0000256" key="5">
    <source>
        <dbReference type="ARBA" id="ARBA00022679"/>
    </source>
</evidence>
<dbReference type="EMBL" id="CP013694">
    <property type="protein sequence ID" value="ALU30394.1"/>
    <property type="molecule type" value="Genomic_DNA"/>
</dbReference>
<dbReference type="SUPFAM" id="SSF53383">
    <property type="entry name" value="PLP-dependent transferases"/>
    <property type="match status" value="1"/>
</dbReference>
<dbReference type="GO" id="GO:0030170">
    <property type="term" value="F:pyridoxal phosphate binding"/>
    <property type="evidence" value="ECO:0007669"/>
    <property type="project" value="InterPro"/>
</dbReference>
<keyword evidence="4 7" id="KW-0032">Aminotransferase</keyword>
<dbReference type="Proteomes" id="UP000060043">
    <property type="component" value="Chromosome"/>
</dbReference>
<dbReference type="InterPro" id="IPR015422">
    <property type="entry name" value="PyrdxlP-dep_Trfase_small"/>
</dbReference>
<dbReference type="RefSeq" id="WP_011278260.1">
    <property type="nucleotide sequence ID" value="NZ_BHWZ01000003.1"/>
</dbReference>
<gene>
    <name evidence="9" type="ORF">ATY89_10875</name>
    <name evidence="10" type="ORF">ATZ20_02430</name>
</gene>
<evidence type="ECO:0000313" key="10">
    <source>
        <dbReference type="EMBL" id="ALU31115.1"/>
    </source>
</evidence>
<accession>A0A0U3FLB1</accession>
<evidence type="ECO:0000256" key="6">
    <source>
        <dbReference type="ARBA" id="ARBA00022898"/>
    </source>
</evidence>
<reference evidence="11 12" key="1">
    <citation type="submission" date="2015-12" db="EMBL/GenBank/DDBJ databases">
        <title>A stable core within a dynamic pangenome in Sulfolobus acidocaldarius.</title>
        <authorList>
            <person name="Anderson R."/>
            <person name="Kouris A."/>
            <person name="Seward C."/>
            <person name="Campbell K."/>
            <person name="Whitaker R."/>
        </authorList>
    </citation>
    <scope>NUCLEOTIDE SEQUENCE [LARGE SCALE GENOMIC DNA]</scope>
    <source>
        <strain evidence="9 12">GG12-C01-09</strain>
        <strain evidence="10 11">NG05B_CO5_07</strain>
    </source>
</reference>
<evidence type="ECO:0000313" key="12">
    <source>
        <dbReference type="Proteomes" id="UP000065473"/>
    </source>
</evidence>
<evidence type="ECO:0000256" key="1">
    <source>
        <dbReference type="ARBA" id="ARBA00001933"/>
    </source>
</evidence>
<dbReference type="InterPro" id="IPR015421">
    <property type="entry name" value="PyrdxlP-dep_Trfase_major"/>
</dbReference>
<evidence type="ECO:0000256" key="7">
    <source>
        <dbReference type="RuleBase" id="RU000481"/>
    </source>
</evidence>
<evidence type="ECO:0000256" key="4">
    <source>
        <dbReference type="ARBA" id="ARBA00022576"/>
    </source>
</evidence>
<dbReference type="PANTHER" id="PTHR46383">
    <property type="entry name" value="ASPARTATE AMINOTRANSFERASE"/>
    <property type="match status" value="1"/>
</dbReference>
<dbReference type="InterPro" id="IPR004839">
    <property type="entry name" value="Aminotransferase_I/II_large"/>
</dbReference>
<protein>
    <recommendedName>
        <fullName evidence="7">Aminotransferase</fullName>
        <ecNumber evidence="7">2.6.1.-</ecNumber>
    </recommendedName>
</protein>
<dbReference type="PROSITE" id="PS00105">
    <property type="entry name" value="AA_TRANSFER_CLASS_1"/>
    <property type="match status" value="1"/>
</dbReference>
<dbReference type="Gene3D" id="3.40.640.10">
    <property type="entry name" value="Type I PLP-dependent aspartate aminotransferase-like (Major domain)"/>
    <property type="match status" value="1"/>
</dbReference>
<dbReference type="Gene3D" id="3.90.1150.10">
    <property type="entry name" value="Aspartate Aminotransferase, domain 1"/>
    <property type="match status" value="1"/>
</dbReference>
<dbReference type="InterPro" id="IPR004838">
    <property type="entry name" value="NHTrfase_class1_PyrdxlP-BS"/>
</dbReference>
<keyword evidence="5 7" id="KW-0808">Transferase</keyword>
<feature type="domain" description="Aminotransferase class I/classII large" evidence="8">
    <location>
        <begin position="35"/>
        <end position="389"/>
    </location>
</feature>
<evidence type="ECO:0000259" key="8">
    <source>
        <dbReference type="Pfam" id="PF00155"/>
    </source>
</evidence>